<proteinExistence type="predicted"/>
<reference evidence="1 2" key="1">
    <citation type="submission" date="2009-01" db="EMBL/GenBank/DDBJ databases">
        <authorList>
            <person name="Qin X."/>
            <person name="Bachman B."/>
            <person name="Battles P."/>
            <person name="Bell A."/>
            <person name="Bess C."/>
            <person name="Bickham C."/>
            <person name="Chaboub L."/>
            <person name="Chen D."/>
            <person name="Coyle M."/>
            <person name="Deiros D.R."/>
            <person name="Dinh H."/>
            <person name="Forbes L."/>
            <person name="Fowler G."/>
            <person name="Francisco L."/>
            <person name="Fu Q."/>
            <person name="Gubbala S."/>
            <person name="Hale W."/>
            <person name="Han Y."/>
            <person name="Hemphill L."/>
            <person name="Highlander S.K."/>
            <person name="Hirani K."/>
            <person name="Hogues M."/>
            <person name="Jackson L."/>
            <person name="Jakkamsetti A."/>
            <person name="Javaid M."/>
            <person name="Jiang H."/>
            <person name="Korchina V."/>
            <person name="Kovar C."/>
            <person name="Lara F."/>
            <person name="Lee S."/>
            <person name="Mata R."/>
            <person name="Mathew T."/>
            <person name="Moen C."/>
            <person name="Morales K."/>
            <person name="Munidasa M."/>
            <person name="Nazareth L."/>
            <person name="Ngo R."/>
            <person name="Nguyen L."/>
            <person name="Okwuonu G."/>
            <person name="Ongeri F."/>
            <person name="Patil S."/>
            <person name="Petrosino J."/>
            <person name="Pham C."/>
            <person name="Pham P."/>
            <person name="Pu L.-L."/>
            <person name="Puazo M."/>
            <person name="Raj R."/>
            <person name="Reid J."/>
            <person name="Rouhana J."/>
            <person name="Saada N."/>
            <person name="Shang Y."/>
            <person name="Simmons D."/>
            <person name="Thornton R."/>
            <person name="Warren J."/>
            <person name="Weissenberger G."/>
            <person name="Zhang J."/>
            <person name="Zhang L."/>
            <person name="Zhou C."/>
            <person name="Zhu D."/>
            <person name="Muzny D."/>
            <person name="Worley K."/>
            <person name="Gibbs R."/>
        </authorList>
    </citation>
    <scope>NUCLEOTIDE SEQUENCE [LARGE SCALE GENOMIC DNA]</scope>
    <source>
        <strain evidence="1 2">ATCC 35098</strain>
    </source>
</reference>
<dbReference type="EMBL" id="ACGC01000049">
    <property type="protein sequence ID" value="EEI82960.1"/>
    <property type="molecule type" value="Genomic_DNA"/>
</dbReference>
<evidence type="ECO:0000313" key="1">
    <source>
        <dbReference type="EMBL" id="EEI82960.1"/>
    </source>
</evidence>
<protein>
    <submittedName>
        <fullName evidence="1">Uncharacterized protein</fullName>
    </submittedName>
</protein>
<accession>C2CHK5</accession>
<name>C2CHK5_9FIRM</name>
<dbReference type="HOGENOM" id="CLU_2875863_0_0_9"/>
<comment type="caution">
    <text evidence="1">The sequence shown here is derived from an EMBL/GenBank/DDBJ whole genome shotgun (WGS) entry which is preliminary data.</text>
</comment>
<organism evidence="1 2">
    <name type="scientific">Anaerococcus tetradius ATCC 35098</name>
    <dbReference type="NCBI Taxonomy" id="525255"/>
    <lineage>
        <taxon>Bacteria</taxon>
        <taxon>Bacillati</taxon>
        <taxon>Bacillota</taxon>
        <taxon>Tissierellia</taxon>
        <taxon>Tissierellales</taxon>
        <taxon>Peptoniphilaceae</taxon>
        <taxon>Anaerococcus</taxon>
    </lineage>
</organism>
<gene>
    <name evidence="1" type="ORF">HMPREF0077_0965</name>
</gene>
<evidence type="ECO:0000313" key="2">
    <source>
        <dbReference type="Proteomes" id="UP000003744"/>
    </source>
</evidence>
<dbReference type="AlphaFoldDB" id="C2CHK5"/>
<dbReference type="Proteomes" id="UP000003744">
    <property type="component" value="Unassembled WGS sequence"/>
</dbReference>
<sequence>MDKKTNDLFSTTNIQTQIFEVIKVAIENEYIHKGSSPTETAQNISEFARTLKRELTNPTDIQD</sequence>
<dbReference type="RefSeq" id="WP_004837077.1">
    <property type="nucleotide sequence ID" value="NZ_GG666297.1"/>
</dbReference>